<name>A0ABD6AT44_9EURY</name>
<proteinExistence type="predicted"/>
<organism evidence="1 2">
    <name type="scientific">Halomarina rubra</name>
    <dbReference type="NCBI Taxonomy" id="2071873"/>
    <lineage>
        <taxon>Archaea</taxon>
        <taxon>Methanobacteriati</taxon>
        <taxon>Methanobacteriota</taxon>
        <taxon>Stenosarchaea group</taxon>
        <taxon>Halobacteria</taxon>
        <taxon>Halobacteriales</taxon>
        <taxon>Natronomonadaceae</taxon>
        <taxon>Halomarina</taxon>
    </lineage>
</organism>
<sequence>MDVPSGLDVDLDRRRVLRLLGGSVGALAGFKAIDNVVLGYGVLVGTNLTEQDLDAVAGASFGPQADAVTLDDATLRFDDDTITVESSRGTDTLDATDRERARRLDEDHALDGALVRTVEDQRAFAEDAVGFEFSTLEAFFERTRNGDTRPETVERCRGPFFRDVEPATVERFTEADPADPEATVHGLTDGFRRYADYDVPRYLAGSVEDNVLFGAADLRAGFEDPVDFESLLAAGETGMFCYEFVWRSMEAFHAVPAREQTVPVVSAHVFDARHKHVYTALASVLREDGELVVPTTFVDYTHTTMYDDFLLRGVMGEGLEAYNTRHRATRIRWY</sequence>
<dbReference type="Proteomes" id="UP001597187">
    <property type="component" value="Unassembled WGS sequence"/>
</dbReference>
<protein>
    <submittedName>
        <fullName evidence="1">Uncharacterized protein</fullName>
    </submittedName>
</protein>
<dbReference type="AlphaFoldDB" id="A0ABD6AT44"/>
<keyword evidence="2" id="KW-1185">Reference proteome</keyword>
<accession>A0ABD6AT44</accession>
<reference evidence="1 2" key="1">
    <citation type="journal article" date="2019" name="Int. J. Syst. Evol. Microbiol.">
        <title>The Global Catalogue of Microorganisms (GCM) 10K type strain sequencing project: providing services to taxonomists for standard genome sequencing and annotation.</title>
        <authorList>
            <consortium name="The Broad Institute Genomics Platform"/>
            <consortium name="The Broad Institute Genome Sequencing Center for Infectious Disease"/>
            <person name="Wu L."/>
            <person name="Ma J."/>
        </authorList>
    </citation>
    <scope>NUCLEOTIDE SEQUENCE [LARGE SCALE GENOMIC DNA]</scope>
    <source>
        <strain evidence="1 2">CGMCC 1.12563</strain>
    </source>
</reference>
<dbReference type="EMBL" id="JBHUDC010000002">
    <property type="protein sequence ID" value="MFD1512433.1"/>
    <property type="molecule type" value="Genomic_DNA"/>
</dbReference>
<evidence type="ECO:0000313" key="2">
    <source>
        <dbReference type="Proteomes" id="UP001597187"/>
    </source>
</evidence>
<gene>
    <name evidence="1" type="ORF">ACFSBT_03955</name>
</gene>
<comment type="caution">
    <text evidence="1">The sequence shown here is derived from an EMBL/GenBank/DDBJ whole genome shotgun (WGS) entry which is preliminary data.</text>
</comment>
<evidence type="ECO:0000313" key="1">
    <source>
        <dbReference type="EMBL" id="MFD1512433.1"/>
    </source>
</evidence>
<dbReference type="RefSeq" id="WP_250872411.1">
    <property type="nucleotide sequence ID" value="NZ_JALXFV010000002.1"/>
</dbReference>